<dbReference type="GO" id="GO:0004751">
    <property type="term" value="F:ribose-5-phosphate isomerase activity"/>
    <property type="evidence" value="ECO:0007669"/>
    <property type="project" value="UniProtKB-EC"/>
</dbReference>
<feature type="domain" description="DeoR-like transcriptional repressor C-terminal sensor" evidence="1">
    <location>
        <begin position="5"/>
        <end position="54"/>
    </location>
</feature>
<dbReference type="Pfam" id="PF00455">
    <property type="entry name" value="DeoRC"/>
    <property type="match status" value="1"/>
</dbReference>
<feature type="non-terminal residue" evidence="2">
    <location>
        <position position="60"/>
    </location>
</feature>
<accession>A0A6J4KPH2</accession>
<reference evidence="2" key="1">
    <citation type="submission" date="2020-02" db="EMBL/GenBank/DDBJ databases">
        <authorList>
            <person name="Meier V. D."/>
        </authorList>
    </citation>
    <scope>NUCLEOTIDE SEQUENCE</scope>
    <source>
        <strain evidence="2">AVDCRST_MAG07</strain>
    </source>
</reference>
<keyword evidence="2" id="KW-0413">Isomerase</keyword>
<name>A0A6J4KPH2_9ACTN</name>
<evidence type="ECO:0000313" key="2">
    <source>
        <dbReference type="EMBL" id="CAA9311833.1"/>
    </source>
</evidence>
<dbReference type="InterPro" id="IPR014036">
    <property type="entry name" value="DeoR-like_C"/>
</dbReference>
<dbReference type="EMBL" id="CADCUB010000032">
    <property type="protein sequence ID" value="CAA9311833.1"/>
    <property type="molecule type" value="Genomic_DNA"/>
</dbReference>
<organism evidence="2">
    <name type="scientific">uncultured Frankineae bacterium</name>
    <dbReference type="NCBI Taxonomy" id="437475"/>
    <lineage>
        <taxon>Bacteria</taxon>
        <taxon>Bacillati</taxon>
        <taxon>Actinomycetota</taxon>
        <taxon>Actinomycetes</taxon>
        <taxon>Frankiales</taxon>
        <taxon>environmental samples</taxon>
    </lineage>
</organism>
<dbReference type="AlphaFoldDB" id="A0A6J4KPH2"/>
<dbReference type="SUPFAM" id="SSF100950">
    <property type="entry name" value="NagB/RpiA/CoA transferase-like"/>
    <property type="match status" value="1"/>
</dbReference>
<dbReference type="Gene3D" id="3.40.50.1360">
    <property type="match status" value="1"/>
</dbReference>
<dbReference type="InterPro" id="IPR037171">
    <property type="entry name" value="NagB/RpiA_transferase-like"/>
</dbReference>
<dbReference type="EC" id="5.3.1.6" evidence="2"/>
<sequence length="60" mass="6046">MADAAHEKQVVGEAAAALVEPGMRVGLGTGSTVAAMLPALARRELAGLRCIATSVATERV</sequence>
<protein>
    <submittedName>
        <fullName evidence="2">Ribose 5-phosphate isomerase A</fullName>
        <ecNumber evidence="2">5.3.1.6</ecNumber>
    </submittedName>
</protein>
<proteinExistence type="predicted"/>
<evidence type="ECO:0000259" key="1">
    <source>
        <dbReference type="Pfam" id="PF00455"/>
    </source>
</evidence>
<gene>
    <name evidence="2" type="ORF">AVDCRST_MAG07-559</name>
</gene>